<sequence length="368" mass="40984">MSLYGPIVILLATVSGIWIPCTLLCCVPWVQKQMLYLHWVTLFPGKWLEEPERAGFLKNQIVPFRLPTKDGERLFAWLIAPLGIYSKNVESFTRETTGVHGDVEAKLALKLLRDDPEARLLIYFHGNTATVAQSRRTEEYRMYSSGASDKLFILAFDYRGFGKSTGTPSEQGLINDAEAVVEWALNVAGLSSDRIVLLGHSLGTAVSTAIAHHYMSLDVPVEFAGLILCASFTNCGKAFSSYSIAGVLPLLAPVKLIPALQRWFSSQMRDTWLTDQRLSALVRQPSRFQLVMVHAENDATMPWNQTEELFKTAIRAAAEGSSESEAINKQLRVIDLGEAGRQEVWKFEGINISKLIAKHGGMRSFFVE</sequence>
<gene>
    <name evidence="3" type="ORF">K491DRAFT_666049</name>
</gene>
<keyword evidence="1" id="KW-1133">Transmembrane helix</keyword>
<keyword evidence="4" id="KW-1185">Reference proteome</keyword>
<evidence type="ECO:0000256" key="1">
    <source>
        <dbReference type="SAM" id="Phobius"/>
    </source>
</evidence>
<feature type="domain" description="AB hydrolase-1" evidence="2">
    <location>
        <begin position="120"/>
        <end position="231"/>
    </location>
</feature>
<dbReference type="SUPFAM" id="SSF53474">
    <property type="entry name" value="alpha/beta-Hydrolases"/>
    <property type="match status" value="1"/>
</dbReference>
<dbReference type="Gene3D" id="3.40.50.1820">
    <property type="entry name" value="alpha/beta hydrolase"/>
    <property type="match status" value="1"/>
</dbReference>
<proteinExistence type="predicted"/>
<feature type="transmembrane region" description="Helical" evidence="1">
    <location>
        <begin position="6"/>
        <end position="30"/>
    </location>
</feature>
<accession>A0A6A6STW2</accession>
<dbReference type="Proteomes" id="UP000799324">
    <property type="component" value="Unassembled WGS sequence"/>
</dbReference>
<dbReference type="Pfam" id="PF00561">
    <property type="entry name" value="Abhydrolase_1"/>
    <property type="match status" value="1"/>
</dbReference>
<reference evidence="3" key="1">
    <citation type="journal article" date="2020" name="Stud. Mycol.">
        <title>101 Dothideomycetes genomes: a test case for predicting lifestyles and emergence of pathogens.</title>
        <authorList>
            <person name="Haridas S."/>
            <person name="Albert R."/>
            <person name="Binder M."/>
            <person name="Bloem J."/>
            <person name="Labutti K."/>
            <person name="Salamov A."/>
            <person name="Andreopoulos B."/>
            <person name="Baker S."/>
            <person name="Barry K."/>
            <person name="Bills G."/>
            <person name="Bluhm B."/>
            <person name="Cannon C."/>
            <person name="Castanera R."/>
            <person name="Culley D."/>
            <person name="Daum C."/>
            <person name="Ezra D."/>
            <person name="Gonzalez J."/>
            <person name="Henrissat B."/>
            <person name="Kuo A."/>
            <person name="Liang C."/>
            <person name="Lipzen A."/>
            <person name="Lutzoni F."/>
            <person name="Magnuson J."/>
            <person name="Mondo S."/>
            <person name="Nolan M."/>
            <person name="Ohm R."/>
            <person name="Pangilinan J."/>
            <person name="Park H.-J."/>
            <person name="Ramirez L."/>
            <person name="Alfaro M."/>
            <person name="Sun H."/>
            <person name="Tritt A."/>
            <person name="Yoshinaga Y."/>
            <person name="Zwiers L.-H."/>
            <person name="Turgeon B."/>
            <person name="Goodwin S."/>
            <person name="Spatafora J."/>
            <person name="Crous P."/>
            <person name="Grigoriev I."/>
        </authorList>
    </citation>
    <scope>NUCLEOTIDE SEQUENCE</scope>
    <source>
        <strain evidence="3">CBS 122681</strain>
    </source>
</reference>
<evidence type="ECO:0000259" key="2">
    <source>
        <dbReference type="Pfam" id="PF00561"/>
    </source>
</evidence>
<dbReference type="AlphaFoldDB" id="A0A6A6STW2"/>
<dbReference type="PANTHER" id="PTHR12277:SF81">
    <property type="entry name" value="PROTEIN ABHD13"/>
    <property type="match status" value="1"/>
</dbReference>
<evidence type="ECO:0000313" key="3">
    <source>
        <dbReference type="EMBL" id="KAF2651206.1"/>
    </source>
</evidence>
<dbReference type="GO" id="GO:0016787">
    <property type="term" value="F:hydrolase activity"/>
    <property type="evidence" value="ECO:0007669"/>
    <property type="project" value="UniProtKB-KW"/>
</dbReference>
<protein>
    <submittedName>
        <fullName evidence="3">Alpha/beta-hydrolase</fullName>
    </submittedName>
</protein>
<dbReference type="OrthoDB" id="446723at2759"/>
<organism evidence="3 4">
    <name type="scientific">Lophiostoma macrostomum CBS 122681</name>
    <dbReference type="NCBI Taxonomy" id="1314788"/>
    <lineage>
        <taxon>Eukaryota</taxon>
        <taxon>Fungi</taxon>
        <taxon>Dikarya</taxon>
        <taxon>Ascomycota</taxon>
        <taxon>Pezizomycotina</taxon>
        <taxon>Dothideomycetes</taxon>
        <taxon>Pleosporomycetidae</taxon>
        <taxon>Pleosporales</taxon>
        <taxon>Lophiostomataceae</taxon>
        <taxon>Lophiostoma</taxon>
    </lineage>
</organism>
<dbReference type="InterPro" id="IPR029058">
    <property type="entry name" value="AB_hydrolase_fold"/>
</dbReference>
<dbReference type="InterPro" id="IPR000073">
    <property type="entry name" value="AB_hydrolase_1"/>
</dbReference>
<keyword evidence="3" id="KW-0378">Hydrolase</keyword>
<keyword evidence="1" id="KW-0472">Membrane</keyword>
<dbReference type="EMBL" id="MU004432">
    <property type="protein sequence ID" value="KAF2651206.1"/>
    <property type="molecule type" value="Genomic_DNA"/>
</dbReference>
<keyword evidence="1" id="KW-0812">Transmembrane</keyword>
<dbReference type="PANTHER" id="PTHR12277">
    <property type="entry name" value="ALPHA/BETA HYDROLASE DOMAIN-CONTAINING PROTEIN"/>
    <property type="match status" value="1"/>
</dbReference>
<evidence type="ECO:0000313" key="4">
    <source>
        <dbReference type="Proteomes" id="UP000799324"/>
    </source>
</evidence>
<name>A0A6A6STW2_9PLEO</name>